<evidence type="ECO:0000259" key="3">
    <source>
        <dbReference type="PROSITE" id="PS51186"/>
    </source>
</evidence>
<dbReference type="PROSITE" id="PS51186">
    <property type="entry name" value="GNAT"/>
    <property type="match status" value="1"/>
</dbReference>
<dbReference type="SUPFAM" id="SSF55729">
    <property type="entry name" value="Acyl-CoA N-acyltransferases (Nat)"/>
    <property type="match status" value="1"/>
</dbReference>
<dbReference type="Gene3D" id="3.40.630.30">
    <property type="match status" value="1"/>
</dbReference>
<dbReference type="InterPro" id="IPR000182">
    <property type="entry name" value="GNAT_dom"/>
</dbReference>
<keyword evidence="2" id="KW-0012">Acyltransferase</keyword>
<evidence type="ECO:0000313" key="4">
    <source>
        <dbReference type="EMBL" id="MBL4916040.1"/>
    </source>
</evidence>
<evidence type="ECO:0000256" key="2">
    <source>
        <dbReference type="ARBA" id="ARBA00023315"/>
    </source>
</evidence>
<gene>
    <name evidence="4" type="ORF">JL811_02295</name>
</gene>
<dbReference type="AlphaFoldDB" id="A0A8K0V9W1"/>
<proteinExistence type="predicted"/>
<dbReference type="Pfam" id="PF00583">
    <property type="entry name" value="Acetyltransf_1"/>
    <property type="match status" value="1"/>
</dbReference>
<keyword evidence="5" id="KW-1185">Reference proteome</keyword>
<dbReference type="RefSeq" id="WP_202686692.1">
    <property type="nucleotide sequence ID" value="NZ_JAESVN010000001.1"/>
</dbReference>
<evidence type="ECO:0000313" key="5">
    <source>
        <dbReference type="Proteomes" id="UP000648908"/>
    </source>
</evidence>
<protein>
    <submittedName>
        <fullName evidence="4">GNAT family N-acetyltransferase</fullName>
    </submittedName>
</protein>
<dbReference type="PANTHER" id="PTHR43420">
    <property type="entry name" value="ACETYLTRANSFERASE"/>
    <property type="match status" value="1"/>
</dbReference>
<name>A0A8K0V9W1_9RHOB</name>
<dbReference type="InterPro" id="IPR050680">
    <property type="entry name" value="YpeA/RimI_acetyltransf"/>
</dbReference>
<dbReference type="CDD" id="cd04301">
    <property type="entry name" value="NAT_SF"/>
    <property type="match status" value="1"/>
</dbReference>
<feature type="domain" description="N-acetyltransferase" evidence="3">
    <location>
        <begin position="4"/>
        <end position="195"/>
    </location>
</feature>
<accession>A0A8K0V9W1</accession>
<dbReference type="GO" id="GO:0016747">
    <property type="term" value="F:acyltransferase activity, transferring groups other than amino-acyl groups"/>
    <property type="evidence" value="ECO:0007669"/>
    <property type="project" value="InterPro"/>
</dbReference>
<sequence length="201" mass="21917">MRAAILRGLPKARIPEAAQIYWDAFGGKLGAVLGPEDQALAFLARTIRPDHCFHAMDDAGRLLGLAGFKSPEGSFAGGSAADLRAVYGRWGGLWRGALLNHLQREVENRRFLLDGICVARPARGQGIGTALMRAVFAEGRARGYGSIRLDVIDANRRARALYERLGFVVLRHDRAGLIGHAFGFQASLAMVRPLGDDDRWP</sequence>
<dbReference type="EMBL" id="JAESVN010000001">
    <property type="protein sequence ID" value="MBL4916040.1"/>
    <property type="molecule type" value="Genomic_DNA"/>
</dbReference>
<organism evidence="4 5">
    <name type="scientific">Szabonella alba</name>
    <dbReference type="NCBI Taxonomy" id="2804194"/>
    <lineage>
        <taxon>Bacteria</taxon>
        <taxon>Pseudomonadati</taxon>
        <taxon>Pseudomonadota</taxon>
        <taxon>Alphaproteobacteria</taxon>
        <taxon>Rhodobacterales</taxon>
        <taxon>Paracoccaceae</taxon>
        <taxon>Szabonella</taxon>
    </lineage>
</organism>
<comment type="caution">
    <text evidence="4">The sequence shown here is derived from an EMBL/GenBank/DDBJ whole genome shotgun (WGS) entry which is preliminary data.</text>
</comment>
<dbReference type="Proteomes" id="UP000648908">
    <property type="component" value="Unassembled WGS sequence"/>
</dbReference>
<evidence type="ECO:0000256" key="1">
    <source>
        <dbReference type="ARBA" id="ARBA00022679"/>
    </source>
</evidence>
<dbReference type="PANTHER" id="PTHR43420:SF47">
    <property type="entry name" value="N-ACETYLTRANSFERASE DOMAIN-CONTAINING PROTEIN"/>
    <property type="match status" value="1"/>
</dbReference>
<reference evidence="4" key="1">
    <citation type="submission" date="2021-01" db="EMBL/GenBank/DDBJ databases">
        <title>Tabrizicola alba sp. nov. a motile alkaliphilic bacterium isolated from a soda lake.</title>
        <authorList>
            <person name="Szuroczki S."/>
            <person name="Abbaszade G."/>
            <person name="Schumann P."/>
            <person name="Toth E."/>
        </authorList>
    </citation>
    <scope>NUCLEOTIDE SEQUENCE</scope>
    <source>
        <strain evidence="4">DMG-N-6</strain>
    </source>
</reference>
<dbReference type="InterPro" id="IPR016181">
    <property type="entry name" value="Acyl_CoA_acyltransferase"/>
</dbReference>
<keyword evidence="1" id="KW-0808">Transferase</keyword>